<dbReference type="AlphaFoldDB" id="A0A7E5A1C9"/>
<sequence length="240" mass="27795">MNALDYGTRCRLRELASPGEVYDLQTAAPYFDGLKPIQKITLTYHSARLMKSDSNDIILVFDGHGLGDFTGNNFYIVYLRLRVRGLSLADTQKMHYHLRFQGRFIIIDECQVASSFLDAISVSTESCIGYLTFDKCTFDSSVTPEYFCTNFKELESPWFKNGCPFKRNWIDAFVDADITNLKFLSFVYATMEILKIEQKKLMEFFKKQKNDFVLVMEFQNIENAEHIQPEMLDPEKRPGS</sequence>
<accession>A0A7E5A1C9</accession>
<evidence type="ECO:0000313" key="1">
    <source>
        <dbReference type="Proteomes" id="UP000492821"/>
    </source>
</evidence>
<dbReference type="Proteomes" id="UP000492821">
    <property type="component" value="Unassembled WGS sequence"/>
</dbReference>
<protein>
    <submittedName>
        <fullName evidence="2">Uncharacterized protein</fullName>
    </submittedName>
</protein>
<proteinExistence type="predicted"/>
<dbReference type="WBParaSite" id="Pan_g7824.t1">
    <property type="protein sequence ID" value="Pan_g7824.t1"/>
    <property type="gene ID" value="Pan_g7824"/>
</dbReference>
<name>A0A7E5A1C9_PANRE</name>
<organism evidence="1 2">
    <name type="scientific">Panagrellus redivivus</name>
    <name type="common">Microworm</name>
    <dbReference type="NCBI Taxonomy" id="6233"/>
    <lineage>
        <taxon>Eukaryota</taxon>
        <taxon>Metazoa</taxon>
        <taxon>Ecdysozoa</taxon>
        <taxon>Nematoda</taxon>
        <taxon>Chromadorea</taxon>
        <taxon>Rhabditida</taxon>
        <taxon>Tylenchina</taxon>
        <taxon>Panagrolaimomorpha</taxon>
        <taxon>Panagrolaimoidea</taxon>
        <taxon>Panagrolaimidae</taxon>
        <taxon>Panagrellus</taxon>
    </lineage>
</organism>
<evidence type="ECO:0000313" key="2">
    <source>
        <dbReference type="WBParaSite" id="Pan_g7824.t1"/>
    </source>
</evidence>
<reference evidence="1" key="1">
    <citation type="journal article" date="2013" name="Genetics">
        <title>The draft genome and transcriptome of Panagrellus redivivus are shaped by the harsh demands of a free-living lifestyle.</title>
        <authorList>
            <person name="Srinivasan J."/>
            <person name="Dillman A.R."/>
            <person name="Macchietto M.G."/>
            <person name="Heikkinen L."/>
            <person name="Lakso M."/>
            <person name="Fracchia K.M."/>
            <person name="Antoshechkin I."/>
            <person name="Mortazavi A."/>
            <person name="Wong G."/>
            <person name="Sternberg P.W."/>
        </authorList>
    </citation>
    <scope>NUCLEOTIDE SEQUENCE [LARGE SCALE GENOMIC DNA]</scope>
    <source>
        <strain evidence="1">MT8872</strain>
    </source>
</reference>
<keyword evidence="1" id="KW-1185">Reference proteome</keyword>
<reference evidence="2" key="2">
    <citation type="submission" date="2020-10" db="UniProtKB">
        <authorList>
            <consortium name="WormBaseParasite"/>
        </authorList>
    </citation>
    <scope>IDENTIFICATION</scope>
</reference>